<dbReference type="InterPro" id="IPR002110">
    <property type="entry name" value="Ankyrin_rpt"/>
</dbReference>
<dbReference type="EnsemblProtists" id="EOD19777">
    <property type="protein sequence ID" value="EOD19777"/>
    <property type="gene ID" value="EMIHUDRAFT_242622"/>
</dbReference>
<dbReference type="PaxDb" id="2903-EOD18192"/>
<accession>A0A0D3J3V7</accession>
<dbReference type="HOGENOM" id="CLU_1236990_0_0_1"/>
<evidence type="ECO:0008006" key="4">
    <source>
        <dbReference type="Google" id="ProtNLM"/>
    </source>
</evidence>
<evidence type="ECO:0000256" key="1">
    <source>
        <dbReference type="PROSITE-ProRule" id="PRU00023"/>
    </source>
</evidence>
<proteinExistence type="predicted"/>
<sequence>MAGDTVWQALVPRLDPRDGAPACLSSRKSARLVRGGEASFVRAWGLLLTRAEALHHSVAVCGQDKRHLTLAKLKHLLARFSCALVDHASPVYNATLLMEARGCVWFDGSANLALCAAHLLRERGCDANARPSGDRSCTPLVIASCRGLPRLVALLLEAGADPSIAGEGRFRLGVPGGAKTLRGCHTPRGWIEALLTAEAAHGVEAGDQLSLQRCRRLLQSAESG</sequence>
<protein>
    <recommendedName>
        <fullName evidence="4">Ankyrin repeat domain-containing protein</fullName>
    </recommendedName>
</protein>
<dbReference type="eggNOG" id="ENOG502SYWV">
    <property type="taxonomic scope" value="Eukaryota"/>
</dbReference>
<dbReference type="KEGG" id="ehx:EMIHUDRAFT_242622"/>
<evidence type="ECO:0000313" key="2">
    <source>
        <dbReference type="EnsemblProtists" id="EOD18192"/>
    </source>
</evidence>
<dbReference type="Gene3D" id="1.25.40.20">
    <property type="entry name" value="Ankyrin repeat-containing domain"/>
    <property type="match status" value="1"/>
</dbReference>
<reference evidence="3" key="1">
    <citation type="journal article" date="2013" name="Nature">
        <title>Pan genome of the phytoplankton Emiliania underpins its global distribution.</title>
        <authorList>
            <person name="Read B.A."/>
            <person name="Kegel J."/>
            <person name="Klute M.J."/>
            <person name="Kuo A."/>
            <person name="Lefebvre S.C."/>
            <person name="Maumus F."/>
            <person name="Mayer C."/>
            <person name="Miller J."/>
            <person name="Monier A."/>
            <person name="Salamov A."/>
            <person name="Young J."/>
            <person name="Aguilar M."/>
            <person name="Claverie J.M."/>
            <person name="Frickenhaus S."/>
            <person name="Gonzalez K."/>
            <person name="Herman E.K."/>
            <person name="Lin Y.C."/>
            <person name="Napier J."/>
            <person name="Ogata H."/>
            <person name="Sarno A.F."/>
            <person name="Shmutz J."/>
            <person name="Schroeder D."/>
            <person name="de Vargas C."/>
            <person name="Verret F."/>
            <person name="von Dassow P."/>
            <person name="Valentin K."/>
            <person name="Van de Peer Y."/>
            <person name="Wheeler G."/>
            <person name="Dacks J.B."/>
            <person name="Delwiche C.F."/>
            <person name="Dyhrman S.T."/>
            <person name="Glockner G."/>
            <person name="John U."/>
            <person name="Richards T."/>
            <person name="Worden A.Z."/>
            <person name="Zhang X."/>
            <person name="Grigoriev I.V."/>
            <person name="Allen A.E."/>
            <person name="Bidle K."/>
            <person name="Borodovsky M."/>
            <person name="Bowler C."/>
            <person name="Brownlee C."/>
            <person name="Cock J.M."/>
            <person name="Elias M."/>
            <person name="Gladyshev V.N."/>
            <person name="Groth M."/>
            <person name="Guda C."/>
            <person name="Hadaegh A."/>
            <person name="Iglesias-Rodriguez M.D."/>
            <person name="Jenkins J."/>
            <person name="Jones B.M."/>
            <person name="Lawson T."/>
            <person name="Leese F."/>
            <person name="Lindquist E."/>
            <person name="Lobanov A."/>
            <person name="Lomsadze A."/>
            <person name="Malik S.B."/>
            <person name="Marsh M.E."/>
            <person name="Mackinder L."/>
            <person name="Mock T."/>
            <person name="Mueller-Roeber B."/>
            <person name="Pagarete A."/>
            <person name="Parker M."/>
            <person name="Probert I."/>
            <person name="Quesneville H."/>
            <person name="Raines C."/>
            <person name="Rensing S.A."/>
            <person name="Riano-Pachon D.M."/>
            <person name="Richier S."/>
            <person name="Rokitta S."/>
            <person name="Shiraiwa Y."/>
            <person name="Soanes D.M."/>
            <person name="van der Giezen M."/>
            <person name="Wahlund T.M."/>
            <person name="Williams B."/>
            <person name="Wilson W."/>
            <person name="Wolfe G."/>
            <person name="Wurch L.L."/>
        </authorList>
    </citation>
    <scope>NUCLEOTIDE SEQUENCE</scope>
</reference>
<reference evidence="2" key="2">
    <citation type="submission" date="2024-10" db="UniProtKB">
        <authorList>
            <consortium name="EnsemblProtists"/>
        </authorList>
    </citation>
    <scope>IDENTIFICATION</scope>
</reference>
<dbReference type="GeneID" id="19046193"/>
<dbReference type="OMA" id="ELACSAW"/>
<dbReference type="KEGG" id="ehx:EMIHUDRAFT_196315"/>
<dbReference type="InterPro" id="IPR036770">
    <property type="entry name" value="Ankyrin_rpt-contain_sf"/>
</dbReference>
<dbReference type="RefSeq" id="XP_005770621.1">
    <property type="nucleotide sequence ID" value="XM_005770564.1"/>
</dbReference>
<feature type="repeat" description="ANK" evidence="1">
    <location>
        <begin position="135"/>
        <end position="167"/>
    </location>
</feature>
<dbReference type="EnsemblProtists" id="EOD18192">
    <property type="protein sequence ID" value="EOD18192"/>
    <property type="gene ID" value="EMIHUDRAFT_196315"/>
</dbReference>
<keyword evidence="1" id="KW-0040">ANK repeat</keyword>
<dbReference type="Pfam" id="PF00023">
    <property type="entry name" value="Ank"/>
    <property type="match status" value="1"/>
</dbReference>
<dbReference type="RefSeq" id="XP_005772206.1">
    <property type="nucleotide sequence ID" value="XM_005772149.1"/>
</dbReference>
<evidence type="ECO:0000313" key="3">
    <source>
        <dbReference type="Proteomes" id="UP000013827"/>
    </source>
</evidence>
<dbReference type="GeneID" id="17265323"/>
<organism evidence="2 3">
    <name type="scientific">Emiliania huxleyi (strain CCMP1516)</name>
    <dbReference type="NCBI Taxonomy" id="280463"/>
    <lineage>
        <taxon>Eukaryota</taxon>
        <taxon>Haptista</taxon>
        <taxon>Haptophyta</taxon>
        <taxon>Prymnesiophyceae</taxon>
        <taxon>Isochrysidales</taxon>
        <taxon>Noelaerhabdaceae</taxon>
        <taxon>Emiliania</taxon>
    </lineage>
</organism>
<name>A0A0D3J3V7_EMIH1</name>
<dbReference type="Proteomes" id="UP000013827">
    <property type="component" value="Unassembled WGS sequence"/>
</dbReference>
<dbReference type="AlphaFoldDB" id="A0A0D3J3V7"/>
<dbReference type="SUPFAM" id="SSF48403">
    <property type="entry name" value="Ankyrin repeat"/>
    <property type="match status" value="1"/>
</dbReference>
<dbReference type="PROSITE" id="PS50088">
    <property type="entry name" value="ANK_REPEAT"/>
    <property type="match status" value="1"/>
</dbReference>
<keyword evidence="3" id="KW-1185">Reference proteome</keyword>